<evidence type="ECO:0000259" key="2">
    <source>
        <dbReference type="Pfam" id="PF18290"/>
    </source>
</evidence>
<dbReference type="Pfam" id="PF18290">
    <property type="entry name" value="Nudix_hydro"/>
    <property type="match status" value="1"/>
</dbReference>
<name>A0A382CZ31_9ZZZZ</name>
<dbReference type="GO" id="GO:0035529">
    <property type="term" value="F:NADH pyrophosphatase activity"/>
    <property type="evidence" value="ECO:0007669"/>
    <property type="project" value="TreeGrafter"/>
</dbReference>
<organism evidence="3">
    <name type="scientific">marine metagenome</name>
    <dbReference type="NCBI Taxonomy" id="408172"/>
    <lineage>
        <taxon>unclassified sequences</taxon>
        <taxon>metagenomes</taxon>
        <taxon>ecological metagenomes</taxon>
    </lineage>
</organism>
<dbReference type="InterPro" id="IPR003293">
    <property type="entry name" value="Nudix_hydrolase6-like"/>
</dbReference>
<reference evidence="3" key="1">
    <citation type="submission" date="2018-05" db="EMBL/GenBank/DDBJ databases">
        <authorList>
            <person name="Lanie J.A."/>
            <person name="Ng W.-L."/>
            <person name="Kazmierczak K.M."/>
            <person name="Andrzejewski T.M."/>
            <person name="Davidsen T.M."/>
            <person name="Wayne K.J."/>
            <person name="Tettelin H."/>
            <person name="Glass J.I."/>
            <person name="Rusch D."/>
            <person name="Podicherti R."/>
            <person name="Tsui H.-C.T."/>
            <person name="Winkler M.E."/>
        </authorList>
    </citation>
    <scope>NUCLEOTIDE SEQUENCE</scope>
</reference>
<dbReference type="InterPro" id="IPR040618">
    <property type="entry name" value="Pre-Nudix"/>
</dbReference>
<accession>A0A382CZ31</accession>
<keyword evidence="1" id="KW-0378">Hydrolase</keyword>
<protein>
    <recommendedName>
        <fullName evidence="2">Pre-nudix hydrolase domain-containing protein</fullName>
    </recommendedName>
</protein>
<dbReference type="GO" id="GO:0047631">
    <property type="term" value="F:ADP-ribose diphosphatase activity"/>
    <property type="evidence" value="ECO:0007669"/>
    <property type="project" value="TreeGrafter"/>
</dbReference>
<feature type="domain" description="Pre-nudix hydrolase" evidence="2">
    <location>
        <begin position="7"/>
        <end position="82"/>
    </location>
</feature>
<dbReference type="Gene3D" id="3.40.630.30">
    <property type="match status" value="1"/>
</dbReference>
<dbReference type="EMBL" id="UINC01036705">
    <property type="protein sequence ID" value="SVB31082.1"/>
    <property type="molecule type" value="Genomic_DNA"/>
</dbReference>
<dbReference type="PANTHER" id="PTHR13994">
    <property type="entry name" value="NUDIX HYDROLASE RELATED"/>
    <property type="match status" value="1"/>
</dbReference>
<proteinExistence type="predicted"/>
<evidence type="ECO:0000313" key="3">
    <source>
        <dbReference type="EMBL" id="SVB31082.1"/>
    </source>
</evidence>
<dbReference type="AlphaFoldDB" id="A0A382CZ31"/>
<dbReference type="PANTHER" id="PTHR13994:SF13">
    <property type="entry name" value="FI03680P"/>
    <property type="match status" value="1"/>
</dbReference>
<feature type="non-terminal residue" evidence="3">
    <location>
        <position position="92"/>
    </location>
</feature>
<gene>
    <name evidence="3" type="ORF">METZ01_LOCUS183936</name>
</gene>
<sequence>MPELIESVNNPFGGVVTKADSLYADPAEFRTQLERSMAVWRSDGILVVWMEIPIANAALVPIAVDAGFSYHHAGEGYLLLTCALRKGSNIPP</sequence>
<dbReference type="GO" id="GO:0051287">
    <property type="term" value="F:NAD binding"/>
    <property type="evidence" value="ECO:0007669"/>
    <property type="project" value="TreeGrafter"/>
</dbReference>
<evidence type="ECO:0000256" key="1">
    <source>
        <dbReference type="ARBA" id="ARBA00022801"/>
    </source>
</evidence>